<feature type="binding site" evidence="3">
    <location>
        <position position="162"/>
    </location>
    <ligand>
        <name>Cu cation</name>
        <dbReference type="ChEBI" id="CHEBI:23378"/>
    </ligand>
</feature>
<dbReference type="PROSITE" id="PS51257">
    <property type="entry name" value="PROKAR_LIPOPROTEIN"/>
    <property type="match status" value="1"/>
</dbReference>
<dbReference type="EMBL" id="CP040946">
    <property type="protein sequence ID" value="QDC44835.1"/>
    <property type="molecule type" value="Genomic_DNA"/>
</dbReference>
<dbReference type="RefSeq" id="WP_140004164.1">
    <property type="nucleotide sequence ID" value="NZ_CP040946.1"/>
</dbReference>
<feature type="disulfide bond" description="Redox-active" evidence="4">
    <location>
        <begin position="73"/>
        <end position="77"/>
    </location>
</feature>
<evidence type="ECO:0000256" key="2">
    <source>
        <dbReference type="ARBA" id="ARBA00023008"/>
    </source>
</evidence>
<name>A0A5B8CV88_9PROT</name>
<comment type="similarity">
    <text evidence="1">Belongs to the SCO1/2 family.</text>
</comment>
<evidence type="ECO:0000313" key="7">
    <source>
        <dbReference type="EMBL" id="QDC44835.1"/>
    </source>
</evidence>
<keyword evidence="3" id="KW-0479">Metal-binding</keyword>
<dbReference type="PROSITE" id="PS51352">
    <property type="entry name" value="THIOREDOXIN_2"/>
    <property type="match status" value="1"/>
</dbReference>
<dbReference type="Gene3D" id="3.40.30.10">
    <property type="entry name" value="Glutaredoxin"/>
    <property type="match status" value="1"/>
</dbReference>
<dbReference type="OrthoDB" id="9790194at2"/>
<dbReference type="PANTHER" id="PTHR12151">
    <property type="entry name" value="ELECTRON TRANSPORT PROTIN SCO1/SENC FAMILY MEMBER"/>
    <property type="match status" value="1"/>
</dbReference>
<feature type="signal peptide" evidence="5">
    <location>
        <begin position="1"/>
        <end position="27"/>
    </location>
</feature>
<sequence length="196" mass="21640">MSMRFKWVYLAFALLAMLLVACKQGPAANFIGTDLTGTQFGKPLSLTDHLGQPRSIDDFKGKLVVLFFGYTHCPDVCPTTMADLKKTMQLLGEQANQVQVLFVTVDPERDTQAVLAQFVPSFDPRFIGLRGTVAEVAANLSEYKVYAAKVNEPGKSGYTMDHSAGLYVFDQQGAPRIYLGYGEKPENIAHDLRLLL</sequence>
<keyword evidence="2 3" id="KW-0186">Copper</keyword>
<dbReference type="InterPro" id="IPR013766">
    <property type="entry name" value="Thioredoxin_domain"/>
</dbReference>
<evidence type="ECO:0000256" key="1">
    <source>
        <dbReference type="ARBA" id="ARBA00010996"/>
    </source>
</evidence>
<dbReference type="InterPro" id="IPR036249">
    <property type="entry name" value="Thioredoxin-like_sf"/>
</dbReference>
<organism evidence="7 8">
    <name type="scientific">Methylophilus medardicus</name>
    <dbReference type="NCBI Taxonomy" id="2588534"/>
    <lineage>
        <taxon>Bacteria</taxon>
        <taxon>Pseudomonadati</taxon>
        <taxon>Pseudomonadota</taxon>
        <taxon>Betaproteobacteria</taxon>
        <taxon>Nitrosomonadales</taxon>
        <taxon>Methylophilaceae</taxon>
        <taxon>Methylophilus</taxon>
    </lineage>
</organism>
<feature type="domain" description="Thioredoxin" evidence="6">
    <location>
        <begin position="19"/>
        <end position="196"/>
    </location>
</feature>
<protein>
    <submittedName>
        <fullName evidence="7">SCO family protein</fullName>
    </submittedName>
</protein>
<dbReference type="Pfam" id="PF02630">
    <property type="entry name" value="SCO1-SenC"/>
    <property type="match status" value="1"/>
</dbReference>
<evidence type="ECO:0000256" key="3">
    <source>
        <dbReference type="PIRSR" id="PIRSR603782-1"/>
    </source>
</evidence>
<keyword evidence="4" id="KW-1015">Disulfide bond</keyword>
<reference evidence="8" key="1">
    <citation type="journal article" date="2019" name="ISME J.">
        <title>Evolution in action: habitat transition from sediment to the pelagial leads to genome streamlining in Methylophilaceae.</title>
        <authorList>
            <person name="Salcher M."/>
            <person name="Schaefle D."/>
            <person name="Kaspar M."/>
            <person name="Neuenschwander S.M."/>
            <person name="Ghai R."/>
        </authorList>
    </citation>
    <scope>NUCLEOTIDE SEQUENCE [LARGE SCALE GENOMIC DNA]</scope>
    <source>
        <strain evidence="8">MMS-M-51</strain>
    </source>
</reference>
<dbReference type="SUPFAM" id="SSF52833">
    <property type="entry name" value="Thioredoxin-like"/>
    <property type="match status" value="1"/>
</dbReference>
<dbReference type="CDD" id="cd02968">
    <property type="entry name" value="SCO"/>
    <property type="match status" value="1"/>
</dbReference>
<gene>
    <name evidence="7" type="ORF">FIU01_10105</name>
</gene>
<dbReference type="Proteomes" id="UP000311008">
    <property type="component" value="Chromosome"/>
</dbReference>
<dbReference type="KEGG" id="mmec:FIU01_10105"/>
<dbReference type="PANTHER" id="PTHR12151:SF25">
    <property type="entry name" value="LINALOOL DEHYDRATASE_ISOMERASE DOMAIN-CONTAINING PROTEIN"/>
    <property type="match status" value="1"/>
</dbReference>
<evidence type="ECO:0000313" key="8">
    <source>
        <dbReference type="Proteomes" id="UP000311008"/>
    </source>
</evidence>
<dbReference type="GO" id="GO:0046872">
    <property type="term" value="F:metal ion binding"/>
    <property type="evidence" value="ECO:0007669"/>
    <property type="project" value="UniProtKB-KW"/>
</dbReference>
<evidence type="ECO:0000256" key="5">
    <source>
        <dbReference type="SAM" id="SignalP"/>
    </source>
</evidence>
<dbReference type="FunFam" id="3.40.30.10:FF:000013">
    <property type="entry name" value="Blast:Protein SCO1 homolog, mitochondrial"/>
    <property type="match status" value="1"/>
</dbReference>
<evidence type="ECO:0000256" key="4">
    <source>
        <dbReference type="PIRSR" id="PIRSR603782-2"/>
    </source>
</evidence>
<keyword evidence="8" id="KW-1185">Reference proteome</keyword>
<feature type="binding site" evidence="3">
    <location>
        <position position="73"/>
    </location>
    <ligand>
        <name>Cu cation</name>
        <dbReference type="ChEBI" id="CHEBI:23378"/>
    </ligand>
</feature>
<evidence type="ECO:0000259" key="6">
    <source>
        <dbReference type="PROSITE" id="PS51352"/>
    </source>
</evidence>
<dbReference type="InterPro" id="IPR003782">
    <property type="entry name" value="SCO1/SenC"/>
</dbReference>
<proteinExistence type="inferred from homology"/>
<feature type="chain" id="PRO_5023045592" evidence="5">
    <location>
        <begin position="28"/>
        <end position="196"/>
    </location>
</feature>
<feature type="binding site" evidence="3">
    <location>
        <position position="77"/>
    </location>
    <ligand>
        <name>Cu cation</name>
        <dbReference type="ChEBI" id="CHEBI:23378"/>
    </ligand>
</feature>
<keyword evidence="5" id="KW-0732">Signal</keyword>
<accession>A0A5B8CV88</accession>
<dbReference type="AlphaFoldDB" id="A0A5B8CV88"/>